<evidence type="ECO:0008006" key="5">
    <source>
        <dbReference type="Google" id="ProtNLM"/>
    </source>
</evidence>
<gene>
    <name evidence="3" type="ORF">Krac_11946</name>
</gene>
<comment type="caution">
    <text evidence="3">The sequence shown here is derived from an EMBL/GenBank/DDBJ whole genome shotgun (WGS) entry which is preliminary data.</text>
</comment>
<evidence type="ECO:0000256" key="2">
    <source>
        <dbReference type="SAM" id="Phobius"/>
    </source>
</evidence>
<dbReference type="InParanoid" id="D6TEF5"/>
<evidence type="ECO:0000313" key="3">
    <source>
        <dbReference type="EMBL" id="EFH90328.1"/>
    </source>
</evidence>
<keyword evidence="2" id="KW-0812">Transmembrane</keyword>
<proteinExistence type="predicted"/>
<organism evidence="3 4">
    <name type="scientific">Ktedonobacter racemifer DSM 44963</name>
    <dbReference type="NCBI Taxonomy" id="485913"/>
    <lineage>
        <taxon>Bacteria</taxon>
        <taxon>Bacillati</taxon>
        <taxon>Chloroflexota</taxon>
        <taxon>Ktedonobacteria</taxon>
        <taxon>Ktedonobacterales</taxon>
        <taxon>Ktedonobacteraceae</taxon>
        <taxon>Ktedonobacter</taxon>
    </lineage>
</organism>
<reference evidence="3 4" key="1">
    <citation type="journal article" date="2011" name="Stand. Genomic Sci.">
        <title>Non-contiguous finished genome sequence and contextual data of the filamentous soil bacterium Ktedonobacter racemifer type strain (SOSP1-21).</title>
        <authorList>
            <person name="Chang Y.J."/>
            <person name="Land M."/>
            <person name="Hauser L."/>
            <person name="Chertkov O."/>
            <person name="Del Rio T.G."/>
            <person name="Nolan M."/>
            <person name="Copeland A."/>
            <person name="Tice H."/>
            <person name="Cheng J.F."/>
            <person name="Lucas S."/>
            <person name="Han C."/>
            <person name="Goodwin L."/>
            <person name="Pitluck S."/>
            <person name="Ivanova N."/>
            <person name="Ovchinikova G."/>
            <person name="Pati A."/>
            <person name="Chen A."/>
            <person name="Palaniappan K."/>
            <person name="Mavromatis K."/>
            <person name="Liolios K."/>
            <person name="Brettin T."/>
            <person name="Fiebig A."/>
            <person name="Rohde M."/>
            <person name="Abt B."/>
            <person name="Goker M."/>
            <person name="Detter J.C."/>
            <person name="Woyke T."/>
            <person name="Bristow J."/>
            <person name="Eisen J.A."/>
            <person name="Markowitz V."/>
            <person name="Hugenholtz P."/>
            <person name="Kyrpides N.C."/>
            <person name="Klenk H.P."/>
            <person name="Lapidus A."/>
        </authorList>
    </citation>
    <scope>NUCLEOTIDE SEQUENCE [LARGE SCALE GENOMIC DNA]</scope>
    <source>
        <strain evidence="4">DSM 44963</strain>
    </source>
</reference>
<keyword evidence="2" id="KW-0472">Membrane</keyword>
<dbReference type="AlphaFoldDB" id="D6TEF5"/>
<feature type="compositionally biased region" description="Basic and acidic residues" evidence="1">
    <location>
        <begin position="113"/>
        <end position="130"/>
    </location>
</feature>
<keyword evidence="4" id="KW-1185">Reference proteome</keyword>
<feature type="compositionally biased region" description="Pro residues" evidence="1">
    <location>
        <begin position="88"/>
        <end position="99"/>
    </location>
</feature>
<accession>D6TEF5</accession>
<dbReference type="EMBL" id="ADVG01000001">
    <property type="protein sequence ID" value="EFH90328.1"/>
    <property type="molecule type" value="Genomic_DNA"/>
</dbReference>
<keyword evidence="2" id="KW-1133">Transmembrane helix</keyword>
<dbReference type="Proteomes" id="UP000004508">
    <property type="component" value="Unassembled WGS sequence"/>
</dbReference>
<dbReference type="Pfam" id="PF13196">
    <property type="entry name" value="DUF4012"/>
    <property type="match status" value="1"/>
</dbReference>
<feature type="region of interest" description="Disordered" evidence="1">
    <location>
        <begin position="40"/>
        <end position="143"/>
    </location>
</feature>
<evidence type="ECO:0000256" key="1">
    <source>
        <dbReference type="SAM" id="MobiDB-lite"/>
    </source>
</evidence>
<evidence type="ECO:0000313" key="4">
    <source>
        <dbReference type="Proteomes" id="UP000004508"/>
    </source>
</evidence>
<sequence length="879" mass="96291">MKRTGKLIRYSYGKGYPSVHTYKEERCVALVNDNADKQPAFEQNIAEAGDQQVTPGQIEESIPTTPNEQEDEKGASAISLTEYASAPLPSPITPMPTTPAPATDMVPESPLASKEDTTNAAEKAESEKAETTPGESVAAAATTPLPPLKPQIWAARLHLSIFQPLTRRQKLSLGLRLLLVFSILAPLAGGIVYGLSGLSTYNALRAHANQGIQHLQNVKSLLSGSTSQNPAQKTPNLLNPQRIQQAQEEINAARMDFTSAQQILDNSSLVHLVETNFSSYQQQIVAARQALRIGIEATYVGNDALTLVSKLAPKLHTPLLGNTKDPLFTSTDIAQIQQTLDQLQPRIERITNEAQQLQISALPLSEKQRAQAQQYLQMLPQLKQGFSLLESLAGVANWLLGVNTPRTFLLQTMDRGELRATGGFNGQYAEVTVTGGRVSPITLKDIALLEYAPDTPTSGQAAPEAYRSWWPFDNWGIRDANLSADFPTSAKIITNLYHTEVKRDIDGVIMFSPFMIQRVLAVTGPLTISEYNETVTSQNLEERLHYYQLDNAGIRRSELIEHVEDPAQARKLFTSRVEKALMQRIQNAPVNDLLQLATMFLHSLQTKDLEVYLGNPQAQALLSRYGYAAEIDRATTHDGLYIVQENVSASKASQFTRSIFKDTVSLDAQGGATHVLQLRLAYNQINSVYGLDTLRDYVRIYVPPTAKLLSGDGFYTNDPLCGGGFGTCPRDGIYPQQELICPPGQYEAGASAPMLNDPYYHQWHPLNKIGGPSSSQSDEPGRAMFAGYLVVPKNCTLTATVSWYVPPMGTAPYQLLIQRQSGTFPEWDLSLLPPTGNCASLSSAGTYFNGTLTQDQSFQLKSPQQALAHDSNCYPGPGV</sequence>
<name>D6TEF5_KTERA</name>
<feature type="transmembrane region" description="Helical" evidence="2">
    <location>
        <begin position="173"/>
        <end position="195"/>
    </location>
</feature>
<dbReference type="eggNOG" id="COG0451">
    <property type="taxonomic scope" value="Bacteria"/>
</dbReference>
<dbReference type="STRING" id="485913.Krac_11946"/>
<dbReference type="InterPro" id="IPR025101">
    <property type="entry name" value="DUF4012"/>
</dbReference>
<protein>
    <recommendedName>
        <fullName evidence="5">DUF4012 domain-containing protein</fullName>
    </recommendedName>
</protein>